<keyword evidence="9 10" id="KW-0472">Membrane</keyword>
<evidence type="ECO:0000313" key="13">
    <source>
        <dbReference type="Proteomes" id="UP000564378"/>
    </source>
</evidence>
<comment type="similarity">
    <text evidence="2">Belongs to the GSP L family.</text>
</comment>
<dbReference type="InterPro" id="IPR043129">
    <property type="entry name" value="ATPase_NBD"/>
</dbReference>
<evidence type="ECO:0000256" key="6">
    <source>
        <dbReference type="ARBA" id="ARBA00022692"/>
    </source>
</evidence>
<dbReference type="GO" id="GO:0009276">
    <property type="term" value="C:Gram-negative-bacterium-type cell wall"/>
    <property type="evidence" value="ECO:0007669"/>
    <property type="project" value="InterPro"/>
</dbReference>
<evidence type="ECO:0000259" key="11">
    <source>
        <dbReference type="Pfam" id="PF12693"/>
    </source>
</evidence>
<keyword evidence="3" id="KW-0813">Transport</keyword>
<evidence type="ECO:0000256" key="2">
    <source>
        <dbReference type="ARBA" id="ARBA00005318"/>
    </source>
</evidence>
<dbReference type="SUPFAM" id="SSF53067">
    <property type="entry name" value="Actin-like ATPase domain"/>
    <property type="match status" value="1"/>
</dbReference>
<organism evidence="12 13">
    <name type="scientific">Parasphingopyxis marina</name>
    <dbReference type="NCBI Taxonomy" id="2761622"/>
    <lineage>
        <taxon>Bacteria</taxon>
        <taxon>Pseudomonadati</taxon>
        <taxon>Pseudomonadota</taxon>
        <taxon>Alphaproteobacteria</taxon>
        <taxon>Sphingomonadales</taxon>
        <taxon>Sphingomonadaceae</taxon>
        <taxon>Parasphingopyxis</taxon>
    </lineage>
</organism>
<evidence type="ECO:0000256" key="5">
    <source>
        <dbReference type="ARBA" id="ARBA00022519"/>
    </source>
</evidence>
<name>A0A842HYR3_9SPHN</name>
<keyword evidence="7" id="KW-0653">Protein transport</keyword>
<evidence type="ECO:0000256" key="10">
    <source>
        <dbReference type="SAM" id="Phobius"/>
    </source>
</evidence>
<dbReference type="NCBIfam" id="TIGR01709">
    <property type="entry name" value="typeII_sec_gspL"/>
    <property type="match status" value="1"/>
</dbReference>
<evidence type="ECO:0000256" key="4">
    <source>
        <dbReference type="ARBA" id="ARBA00022475"/>
    </source>
</evidence>
<dbReference type="RefSeq" id="WP_185801362.1">
    <property type="nucleotide sequence ID" value="NZ_JACJVJ010000002.1"/>
</dbReference>
<keyword evidence="8 10" id="KW-1133">Transmembrane helix</keyword>
<dbReference type="Gene3D" id="3.30.420.380">
    <property type="match status" value="1"/>
</dbReference>
<feature type="domain" description="GspL periplasmic" evidence="11">
    <location>
        <begin position="221"/>
        <end position="366"/>
    </location>
</feature>
<dbReference type="EMBL" id="JACJVJ010000002">
    <property type="protein sequence ID" value="MBC2778072.1"/>
    <property type="molecule type" value="Genomic_DNA"/>
</dbReference>
<feature type="transmembrane region" description="Helical" evidence="10">
    <location>
        <begin position="219"/>
        <end position="239"/>
    </location>
</feature>
<dbReference type="PIRSF" id="PIRSF015761">
    <property type="entry name" value="Protein_L"/>
    <property type="match status" value="1"/>
</dbReference>
<keyword evidence="5" id="KW-0997">Cell inner membrane</keyword>
<evidence type="ECO:0000256" key="1">
    <source>
        <dbReference type="ARBA" id="ARBA00004533"/>
    </source>
</evidence>
<dbReference type="GO" id="GO:0005886">
    <property type="term" value="C:plasma membrane"/>
    <property type="evidence" value="ECO:0007669"/>
    <property type="project" value="UniProtKB-SubCell"/>
</dbReference>
<evidence type="ECO:0000256" key="8">
    <source>
        <dbReference type="ARBA" id="ARBA00022989"/>
    </source>
</evidence>
<evidence type="ECO:0000313" key="12">
    <source>
        <dbReference type="EMBL" id="MBC2778072.1"/>
    </source>
</evidence>
<dbReference type="AlphaFoldDB" id="A0A842HYR3"/>
<dbReference type="Pfam" id="PF12693">
    <property type="entry name" value="GspL_C"/>
    <property type="match status" value="1"/>
</dbReference>
<evidence type="ECO:0000256" key="9">
    <source>
        <dbReference type="ARBA" id="ARBA00023136"/>
    </source>
</evidence>
<reference evidence="12 13" key="1">
    <citation type="submission" date="2020-08" db="EMBL/GenBank/DDBJ databases">
        <title>Draft genome sequence of Parasphingopyxis sp. GrpM-11.</title>
        <authorList>
            <person name="Oh J."/>
            <person name="Roh D.-H."/>
        </authorList>
    </citation>
    <scope>NUCLEOTIDE SEQUENCE [LARGE SCALE GENOMIC DNA]</scope>
    <source>
        <strain evidence="12 13">GrpM-11</strain>
    </source>
</reference>
<comment type="caution">
    <text evidence="12">The sequence shown here is derived from an EMBL/GenBank/DDBJ whole genome shotgun (WGS) entry which is preliminary data.</text>
</comment>
<dbReference type="InterPro" id="IPR025691">
    <property type="entry name" value="GspL_pp_dom"/>
</dbReference>
<keyword evidence="13" id="KW-1185">Reference proteome</keyword>
<dbReference type="GO" id="GO:0015628">
    <property type="term" value="P:protein secretion by the type II secretion system"/>
    <property type="evidence" value="ECO:0007669"/>
    <property type="project" value="InterPro"/>
</dbReference>
<comment type="subcellular location">
    <subcellularLocation>
        <location evidence="1">Cell inner membrane</location>
    </subcellularLocation>
</comment>
<keyword evidence="4" id="KW-1003">Cell membrane</keyword>
<proteinExistence type="inferred from homology"/>
<evidence type="ECO:0000256" key="3">
    <source>
        <dbReference type="ARBA" id="ARBA00022448"/>
    </source>
</evidence>
<sequence>MSERGFLIVYLGAEPGWLRIADGRIVIRQSGHERLPIPGEDEGEAVVLVVPGSDVAIHWAAIPGSLAPPQALAAARIMAGEVSAEPTDMVHVAYGPEADEDGERPLAIVARGTIDGWLAEAAALGLDPDIVVPEPMLLAPPEDGVRLFKRAGFDNVRGPKRAFAAEPEIAALLVGDERVESIDAAAFDNDLGAVLDGGTLNLRQGSYAKRRRWKLEAGLVKRLALIGAAILLVTLLIQLTMIARYSFAADGLEREAVARARDAIPGNVEIVDPEAQLRERLYQAGGGPGYGEIASAAFAAIRDTAGVELQSMIYAQDGSLQIVAAAPGQPELTALQQRMAQAGLVVTPGAVRDGGGRQIGDFTVRAP</sequence>
<dbReference type="InterPro" id="IPR007812">
    <property type="entry name" value="T2SS_protein-GspL"/>
</dbReference>
<gene>
    <name evidence="12" type="ORF">H6P80_10640</name>
</gene>
<keyword evidence="6 10" id="KW-0812">Transmembrane</keyword>
<dbReference type="GO" id="GO:0015627">
    <property type="term" value="C:type II protein secretion system complex"/>
    <property type="evidence" value="ECO:0007669"/>
    <property type="project" value="InterPro"/>
</dbReference>
<accession>A0A842HYR3</accession>
<dbReference type="Proteomes" id="UP000564378">
    <property type="component" value="Unassembled WGS sequence"/>
</dbReference>
<evidence type="ECO:0000256" key="7">
    <source>
        <dbReference type="ARBA" id="ARBA00022927"/>
    </source>
</evidence>
<protein>
    <submittedName>
        <fullName evidence="12">General secretion pathway protein GspL</fullName>
    </submittedName>
</protein>